<keyword evidence="2" id="KW-1185">Reference proteome</keyword>
<gene>
    <name evidence="1" type="ORF">BQ4739_LOCUS15103</name>
</gene>
<evidence type="ECO:0000313" key="1">
    <source>
        <dbReference type="EMBL" id="SZX74785.1"/>
    </source>
</evidence>
<reference evidence="1 2" key="1">
    <citation type="submission" date="2016-10" db="EMBL/GenBank/DDBJ databases">
        <authorList>
            <person name="Cai Z."/>
        </authorList>
    </citation>
    <scope>NUCLEOTIDE SEQUENCE [LARGE SCALE GENOMIC DNA]</scope>
</reference>
<protein>
    <submittedName>
        <fullName evidence="1">Uncharacterized protein</fullName>
    </submittedName>
</protein>
<proteinExistence type="predicted"/>
<dbReference type="Proteomes" id="UP000256970">
    <property type="component" value="Unassembled WGS sequence"/>
</dbReference>
<name>A0A383WAY2_TETOB</name>
<dbReference type="EMBL" id="FNXT01001221">
    <property type="protein sequence ID" value="SZX74785.1"/>
    <property type="molecule type" value="Genomic_DNA"/>
</dbReference>
<organism evidence="1 2">
    <name type="scientific">Tetradesmus obliquus</name>
    <name type="common">Green alga</name>
    <name type="synonym">Acutodesmus obliquus</name>
    <dbReference type="NCBI Taxonomy" id="3088"/>
    <lineage>
        <taxon>Eukaryota</taxon>
        <taxon>Viridiplantae</taxon>
        <taxon>Chlorophyta</taxon>
        <taxon>core chlorophytes</taxon>
        <taxon>Chlorophyceae</taxon>
        <taxon>CS clade</taxon>
        <taxon>Sphaeropleales</taxon>
        <taxon>Scenedesmaceae</taxon>
        <taxon>Tetradesmus</taxon>
    </lineage>
</organism>
<dbReference type="AlphaFoldDB" id="A0A383WAY2"/>
<accession>A0A383WAY2</accession>
<evidence type="ECO:0000313" key="2">
    <source>
        <dbReference type="Proteomes" id="UP000256970"/>
    </source>
</evidence>
<sequence length="484" mass="50021">MAASEARTQLPSDLEYIKAAFEQESESATRCLESMGLAYNSNSLLPDIIAPNSSLVPNGLSVFESQLDGPDSLIADSLLTLGASHVQPWSKERASSSGGSCSTHWPVTDGRPGAAGMTAMWPSMPLTDPAHSMLDMPAGQTLQTAFSSSSSMQQLLLLDPAADRPWDSSCSLAQPTSPGLYSFPPTAAMQLLYVVPGASHVDSSAAAAAAAAEAAAAAAAAAVAAAAPQPVEPLLRCGSSDSSSSHHHASDRRSTWCVNCATAMQSAPGFVKQLQEEESRTAGVTAAAKAALKEDISFAVVRVSCCEAVAAGCRTTPCCFTEQLPASPQSGGGFYTWPLARSAPPGQQRAKPGTSGDRNFNWHCNTPLKLKRSASMLQQLLGEDAASLPAAAAAPSASAAGATDLCSIRSSHTASGLKHIGMAVARRSSTQPAAGADDTWGPAAVTCTKPGKHRGEQYDLLKVAFVCYIDVVISAGKKRKELSE</sequence>